<evidence type="ECO:0000256" key="1">
    <source>
        <dbReference type="SAM" id="MobiDB-lite"/>
    </source>
</evidence>
<dbReference type="EMBL" id="BRYB01000150">
    <property type="protein sequence ID" value="GMI24097.1"/>
    <property type="molecule type" value="Genomic_DNA"/>
</dbReference>
<comment type="caution">
    <text evidence="3">The sequence shown here is derived from an EMBL/GenBank/DDBJ whole genome shotgun (WGS) entry which is preliminary data.</text>
</comment>
<accession>A0ABQ6MD50</accession>
<proteinExistence type="predicted"/>
<feature type="compositionally biased region" description="Pro residues" evidence="1">
    <location>
        <begin position="344"/>
        <end position="364"/>
    </location>
</feature>
<evidence type="ECO:0000256" key="2">
    <source>
        <dbReference type="SAM" id="SignalP"/>
    </source>
</evidence>
<feature type="signal peptide" evidence="2">
    <location>
        <begin position="1"/>
        <end position="18"/>
    </location>
</feature>
<keyword evidence="2" id="KW-0732">Signal</keyword>
<feature type="region of interest" description="Disordered" evidence="1">
    <location>
        <begin position="302"/>
        <end position="366"/>
    </location>
</feature>
<feature type="compositionally biased region" description="Low complexity" evidence="1">
    <location>
        <begin position="272"/>
        <end position="284"/>
    </location>
</feature>
<protein>
    <submittedName>
        <fullName evidence="3">Uncharacterized protein</fullName>
    </submittedName>
</protein>
<keyword evidence="4" id="KW-1185">Reference proteome</keyword>
<feature type="chain" id="PRO_5046304341" evidence="2">
    <location>
        <begin position="19"/>
        <end position="497"/>
    </location>
</feature>
<organism evidence="3 4">
    <name type="scientific">Tetraparma gracilis</name>
    <dbReference type="NCBI Taxonomy" id="2962635"/>
    <lineage>
        <taxon>Eukaryota</taxon>
        <taxon>Sar</taxon>
        <taxon>Stramenopiles</taxon>
        <taxon>Ochrophyta</taxon>
        <taxon>Bolidophyceae</taxon>
        <taxon>Parmales</taxon>
        <taxon>Triparmaceae</taxon>
        <taxon>Tetraparma</taxon>
    </lineage>
</organism>
<dbReference type="Proteomes" id="UP001165060">
    <property type="component" value="Unassembled WGS sequence"/>
</dbReference>
<name>A0ABQ6MD50_9STRA</name>
<sequence length="497" mass="51522">MSLATALLSCSLLMCSHSLLAPSLLPHRAPTSLRYFDDPSPIPLPSIAPLPTAGPDAVRTDASVVAELSLWLADEAVLPPPPAPGGSEASGSEASGSSAGGARYHVLRPSSLVGSLASFWRVCSLELRSYSSALAADPSLPARQAVLAFPPPGGGAPGPLAAYEALALLDKCVGFAAPLCHSSGLSTELEHYHPRFRNAPSLLYVARHAPVPTLMLKVAGPAEEAGAGATAGTTAAAPPLPAEPLSADRDFVTRLEHLYNRAAASSSADRLPSSPASRNAAARAGTHEEIVRRAQTWVELHRSKEAAPPAEPAAPAPESTGPKPPSWPRSAMRSIFDFSASAPPASPPPPLSISPPSPPAPAAAPDPLRYASRVHRWSVTDASVPEDVYAFVWAAAAELEARCQPAAGARPAGGEPPPGRVLSAMVVAPRYHSFNAEAWKRFGVTVNACLARLTGGRMWAAGFHPEYVCGGGGDSGGRRMEFPTLQICCELGEGQEE</sequence>
<evidence type="ECO:0000313" key="4">
    <source>
        <dbReference type="Proteomes" id="UP001165060"/>
    </source>
</evidence>
<gene>
    <name evidence="3" type="ORF">TeGR_g2481</name>
</gene>
<evidence type="ECO:0000313" key="3">
    <source>
        <dbReference type="EMBL" id="GMI24097.1"/>
    </source>
</evidence>
<feature type="compositionally biased region" description="Low complexity" evidence="1">
    <location>
        <begin position="334"/>
        <end position="343"/>
    </location>
</feature>
<feature type="region of interest" description="Disordered" evidence="1">
    <location>
        <begin position="263"/>
        <end position="288"/>
    </location>
</feature>
<reference evidence="3 4" key="1">
    <citation type="journal article" date="2023" name="Commun. Biol.">
        <title>Genome analysis of Parmales, the sister group of diatoms, reveals the evolutionary specialization of diatoms from phago-mixotrophs to photoautotrophs.</title>
        <authorList>
            <person name="Ban H."/>
            <person name="Sato S."/>
            <person name="Yoshikawa S."/>
            <person name="Yamada K."/>
            <person name="Nakamura Y."/>
            <person name="Ichinomiya M."/>
            <person name="Sato N."/>
            <person name="Blanc-Mathieu R."/>
            <person name="Endo H."/>
            <person name="Kuwata A."/>
            <person name="Ogata H."/>
        </authorList>
    </citation>
    <scope>NUCLEOTIDE SEQUENCE [LARGE SCALE GENOMIC DNA]</scope>
</reference>